<sequence length="383" mass="41803">MTTIPELAPEGELDHVKIGDFATEAGASIADVTIAYRRWGAFAGDPHGANNIVVIEHALTGDSNAADWWGDLIGSGKALDTQQWCVIVTNALGSCKGSTGPCSPHPDGKAWGSRFPALSIRDLVEAEHKFLQELGFEHVHAVIGGSMGGARTLEWSLLHPEFLSAACVIAVSARASAWQIGIQSAQISAIERDPFWHGGDYYEYNKAPREGLAAARRIAHLTYRGEQEIDERFGVQAQRDENPLGPYREPNQRFAVNSYLDYQGDKLTERFDAGSYVTLTEALNRHDVGRGRGGLNKALASSTVPTMVVGVDTDILYPYHQQEHISRNIGNLLAMAKVVSPIGHDAFLAESRQMDRILRNFLALSAPDGLDLGPMYVGDEYYI</sequence>
<evidence type="ECO:0000256" key="1">
    <source>
        <dbReference type="ARBA" id="ARBA00022679"/>
    </source>
</evidence>
<organism evidence="5 7">
    <name type="scientific">Corynebacterium striatum</name>
    <dbReference type="NCBI Taxonomy" id="43770"/>
    <lineage>
        <taxon>Bacteria</taxon>
        <taxon>Bacillati</taxon>
        <taxon>Actinomycetota</taxon>
        <taxon>Actinomycetes</taxon>
        <taxon>Mycobacteriales</taxon>
        <taxon>Corynebacteriaceae</taxon>
        <taxon>Corynebacterium</taxon>
    </lineage>
</organism>
<comment type="catalytic activity">
    <reaction evidence="2">
        <text>L-homoserine + acetyl-CoA = O-acetyl-L-homoserine + CoA</text>
        <dbReference type="Rhea" id="RHEA:13701"/>
        <dbReference type="ChEBI" id="CHEBI:57287"/>
        <dbReference type="ChEBI" id="CHEBI:57288"/>
        <dbReference type="ChEBI" id="CHEBI:57476"/>
        <dbReference type="ChEBI" id="CHEBI:57716"/>
        <dbReference type="EC" id="2.3.1.31"/>
    </reaction>
</comment>
<dbReference type="Proteomes" id="UP000315234">
    <property type="component" value="Unassembled WGS sequence"/>
</dbReference>
<evidence type="ECO:0000313" key="5">
    <source>
        <dbReference type="EMBL" id="GEA42968.1"/>
    </source>
</evidence>
<keyword evidence="2" id="KW-0486">Methionine biosynthesis</keyword>
<dbReference type="EC" id="2.3.1.31" evidence="2"/>
<comment type="function">
    <text evidence="2">Transfers an acetyl group from acetyl-CoA to L-homoserine, forming acetyl-L-homoserine.</text>
</comment>
<feature type="active site" evidence="2 3">
    <location>
        <position position="344"/>
    </location>
</feature>
<name>A0AAQ1Z6P6_CORST</name>
<dbReference type="Pfam" id="PF00561">
    <property type="entry name" value="Abhydrolase_1"/>
    <property type="match status" value="1"/>
</dbReference>
<evidence type="ECO:0000256" key="3">
    <source>
        <dbReference type="PIRSR" id="PIRSR000443-1"/>
    </source>
</evidence>
<evidence type="ECO:0000259" key="4">
    <source>
        <dbReference type="Pfam" id="PF00561"/>
    </source>
</evidence>
<evidence type="ECO:0000313" key="7">
    <source>
        <dbReference type="Proteomes" id="UP000315234"/>
    </source>
</evidence>
<comment type="similarity">
    <text evidence="2">Belongs to the AB hydrolase superfamily. MetX family.</text>
</comment>
<dbReference type="InterPro" id="IPR000073">
    <property type="entry name" value="AB_hydrolase_1"/>
</dbReference>
<reference evidence="6 8" key="2">
    <citation type="submission" date="2021-01" db="EMBL/GenBank/DDBJ databases">
        <title>FDA dAtabase for Regulatory Grade micrObial Sequences (FDA-ARGOS): Supporting development and validation of Infectious Disease Dx tests.</title>
        <authorList>
            <person name="Sproer C."/>
            <person name="Gronow S."/>
            <person name="Severitt S."/>
            <person name="Schroder I."/>
            <person name="Tallon L."/>
            <person name="Sadzewicz L."/>
            <person name="Zhao X."/>
            <person name="Boylan J."/>
            <person name="Ott S."/>
            <person name="Bowen H."/>
            <person name="Vavikolanu K."/>
            <person name="Mehta A."/>
            <person name="Aluvathingal J."/>
            <person name="Nadendla S."/>
            <person name="Lowell S."/>
            <person name="Myers T."/>
            <person name="Yan Y."/>
            <person name="Sichtig H."/>
        </authorList>
    </citation>
    <scope>NUCLEOTIDE SEQUENCE [LARGE SCALE GENOMIC DNA]</scope>
    <source>
        <strain evidence="6 8">FDAARGOS_1115</strain>
    </source>
</reference>
<proteinExistence type="inferred from homology"/>
<dbReference type="GO" id="GO:0004414">
    <property type="term" value="F:homoserine O-acetyltransferase activity"/>
    <property type="evidence" value="ECO:0007669"/>
    <property type="project" value="UniProtKB-UniRule"/>
</dbReference>
<evidence type="ECO:0000313" key="6">
    <source>
        <dbReference type="EMBL" id="QQU77770.1"/>
    </source>
</evidence>
<feature type="binding site" evidence="2">
    <location>
        <position position="216"/>
    </location>
    <ligand>
        <name>substrate</name>
    </ligand>
</feature>
<evidence type="ECO:0000313" key="8">
    <source>
        <dbReference type="Proteomes" id="UP000595757"/>
    </source>
</evidence>
<dbReference type="PIRSF" id="PIRSF000443">
    <property type="entry name" value="Homoser_Ac_trans"/>
    <property type="match status" value="1"/>
</dbReference>
<evidence type="ECO:0000256" key="2">
    <source>
        <dbReference type="HAMAP-Rule" id="MF_00296"/>
    </source>
</evidence>
<keyword evidence="2" id="KW-0028">Amino-acid biosynthesis</keyword>
<dbReference type="Gene3D" id="3.40.50.1820">
    <property type="entry name" value="alpha/beta hydrolase"/>
    <property type="match status" value="1"/>
</dbReference>
<dbReference type="RefSeq" id="WP_005527940.1">
    <property type="nucleotide sequence ID" value="NZ_BJLD01000001.1"/>
</dbReference>
<reference evidence="5 7" key="1">
    <citation type="submission" date="2019-06" db="EMBL/GenBank/DDBJ databases">
        <title>Draft genome sequence of Corynebacterium striatum NBRC 15291.</title>
        <authorList>
            <person name="Miura T."/>
            <person name="Furukawa M."/>
            <person name="Shimamura M."/>
            <person name="Ohyama Y."/>
            <person name="Yamazoe A."/>
            <person name="Kawasaki H."/>
        </authorList>
    </citation>
    <scope>NUCLEOTIDE SEQUENCE [LARGE SCALE GENOMIC DNA]</scope>
    <source>
        <strain evidence="5 7">NBRC 15291</strain>
    </source>
</reference>
<comment type="subunit">
    <text evidence="2">Homodimer.</text>
</comment>
<dbReference type="EMBL" id="CP068158">
    <property type="protein sequence ID" value="QQU77770.1"/>
    <property type="molecule type" value="Genomic_DNA"/>
</dbReference>
<dbReference type="NCBIfam" id="NF001209">
    <property type="entry name" value="PRK00175.1"/>
    <property type="match status" value="1"/>
</dbReference>
<comment type="caution">
    <text evidence="2">Lacks conserved residue(s) required for the propagation of feature annotation.</text>
</comment>
<dbReference type="HAMAP" id="MF_00296">
    <property type="entry name" value="MetX_acyltransf"/>
    <property type="match status" value="1"/>
</dbReference>
<feature type="domain" description="AB hydrolase-1" evidence="4">
    <location>
        <begin position="52"/>
        <end position="348"/>
    </location>
</feature>
<keyword evidence="1 2" id="KW-0808">Transferase</keyword>
<dbReference type="EMBL" id="BJLD01000001">
    <property type="protein sequence ID" value="GEA42968.1"/>
    <property type="molecule type" value="Genomic_DNA"/>
</dbReference>
<gene>
    <name evidence="5" type="primary">metX</name>
    <name evidence="2" type="synonym">metXA</name>
    <name evidence="5" type="ORF">Cst04h_11380</name>
    <name evidence="6" type="ORF">I6I72_04295</name>
</gene>
<feature type="binding site" evidence="2">
    <location>
        <position position="345"/>
    </location>
    <ligand>
        <name>substrate</name>
    </ligand>
</feature>
<protein>
    <recommendedName>
        <fullName evidence="2">Homoserine O-acetyltransferase</fullName>
        <shortName evidence="2">HAT</shortName>
        <ecNumber evidence="2">2.3.1.31</ecNumber>
    </recommendedName>
    <alternativeName>
        <fullName evidence="2">Homoserine transacetylase</fullName>
        <shortName evidence="2">HTA</shortName>
    </alternativeName>
</protein>
<accession>A0AAQ1Z6P6</accession>
<dbReference type="Proteomes" id="UP000595757">
    <property type="component" value="Chromosome"/>
</dbReference>
<dbReference type="InterPro" id="IPR008220">
    <property type="entry name" value="HAT_MetX-like"/>
</dbReference>
<dbReference type="PANTHER" id="PTHR32268">
    <property type="entry name" value="HOMOSERINE O-ACETYLTRANSFERASE"/>
    <property type="match status" value="1"/>
</dbReference>
<feature type="active site" evidence="2 3">
    <location>
        <position position="314"/>
    </location>
</feature>
<keyword evidence="8" id="KW-1185">Reference proteome</keyword>
<feature type="active site" description="Nucleophile" evidence="2 3">
    <location>
        <position position="146"/>
    </location>
</feature>
<dbReference type="GO" id="GO:0009086">
    <property type="term" value="P:methionine biosynthetic process"/>
    <property type="evidence" value="ECO:0007669"/>
    <property type="project" value="UniProtKB-UniRule"/>
</dbReference>
<dbReference type="GO" id="GO:0009092">
    <property type="term" value="P:homoserine metabolic process"/>
    <property type="evidence" value="ECO:0007669"/>
    <property type="project" value="TreeGrafter"/>
</dbReference>
<dbReference type="AlphaFoldDB" id="A0AAQ1Z6P6"/>
<dbReference type="InterPro" id="IPR029058">
    <property type="entry name" value="AB_hydrolase_fold"/>
</dbReference>
<keyword evidence="2" id="KW-0963">Cytoplasm</keyword>
<comment type="subcellular location">
    <subcellularLocation>
        <location evidence="2">Cytoplasm</location>
    </subcellularLocation>
</comment>
<dbReference type="NCBIfam" id="TIGR01392">
    <property type="entry name" value="homoserO_Ac_trn"/>
    <property type="match status" value="1"/>
</dbReference>
<dbReference type="PANTHER" id="PTHR32268:SF11">
    <property type="entry name" value="HOMOSERINE O-ACETYLTRANSFERASE"/>
    <property type="match status" value="1"/>
</dbReference>
<comment type="pathway">
    <text evidence="2">Amino-acid biosynthesis; L-methionine biosynthesis via de novo pathway; O-acetyl-L-homoserine from L-homoserine: step 1/1.</text>
</comment>
<dbReference type="GO" id="GO:0005737">
    <property type="term" value="C:cytoplasm"/>
    <property type="evidence" value="ECO:0007669"/>
    <property type="project" value="UniProtKB-SubCell"/>
</dbReference>
<dbReference type="GeneID" id="72411207"/>
<dbReference type="SUPFAM" id="SSF53474">
    <property type="entry name" value="alpha/beta-Hydrolases"/>
    <property type="match status" value="1"/>
</dbReference>
<keyword evidence="2 6" id="KW-0012">Acyltransferase</keyword>